<dbReference type="Gene3D" id="3.30.420.10">
    <property type="entry name" value="Ribonuclease H-like superfamily/Ribonuclease H"/>
    <property type="match status" value="1"/>
</dbReference>
<evidence type="ECO:0000313" key="4">
    <source>
        <dbReference type="Proteomes" id="UP000053660"/>
    </source>
</evidence>
<dbReference type="PANTHER" id="PTHR47326:SF1">
    <property type="entry name" value="HTH PSQ-TYPE DOMAIN-CONTAINING PROTEIN"/>
    <property type="match status" value="1"/>
</dbReference>
<protein>
    <recommendedName>
        <fullName evidence="2">Tc1-like transposase DDE domain-containing protein</fullName>
    </recommendedName>
</protein>
<evidence type="ECO:0000313" key="3">
    <source>
        <dbReference type="EMBL" id="KHJ83874.1"/>
    </source>
</evidence>
<reference evidence="3 4" key="1">
    <citation type="submission" date="2014-03" db="EMBL/GenBank/DDBJ databases">
        <title>Draft genome of the hookworm Oesophagostomum dentatum.</title>
        <authorList>
            <person name="Mitreva M."/>
        </authorList>
    </citation>
    <scope>NUCLEOTIDE SEQUENCE [LARGE SCALE GENOMIC DNA]</scope>
    <source>
        <strain evidence="3 4">OD-Hann</strain>
    </source>
</reference>
<dbReference type="InterPro" id="IPR038717">
    <property type="entry name" value="Tc1-like_DDE_dom"/>
</dbReference>
<feature type="region of interest" description="Disordered" evidence="1">
    <location>
        <begin position="197"/>
        <end position="225"/>
    </location>
</feature>
<dbReference type="PANTHER" id="PTHR47326">
    <property type="entry name" value="TRANSPOSABLE ELEMENT TC3 TRANSPOSASE-LIKE PROTEIN"/>
    <property type="match status" value="1"/>
</dbReference>
<dbReference type="Proteomes" id="UP000053660">
    <property type="component" value="Unassembled WGS sequence"/>
</dbReference>
<organism evidence="3 4">
    <name type="scientific">Oesophagostomum dentatum</name>
    <name type="common">Nodular worm</name>
    <dbReference type="NCBI Taxonomy" id="61180"/>
    <lineage>
        <taxon>Eukaryota</taxon>
        <taxon>Metazoa</taxon>
        <taxon>Ecdysozoa</taxon>
        <taxon>Nematoda</taxon>
        <taxon>Chromadorea</taxon>
        <taxon>Rhabditida</taxon>
        <taxon>Rhabditina</taxon>
        <taxon>Rhabditomorpha</taxon>
        <taxon>Strongyloidea</taxon>
        <taxon>Strongylidae</taxon>
        <taxon>Oesophagostomum</taxon>
    </lineage>
</organism>
<keyword evidence="4" id="KW-1185">Reference proteome</keyword>
<evidence type="ECO:0000259" key="2">
    <source>
        <dbReference type="Pfam" id="PF13358"/>
    </source>
</evidence>
<sequence>MISQGELFLDCIFTDESTFQLGCSTHYNYYEEGNEKARLRSRAKHSAKLHVWGGISSRGTTDIAIFNGKVRMDSKIYCDILEECYLGFSNRVFNGKARLVQDNAPSHKSAYTLKRLDQWGVEAINWPAESPDLNPIELVWGSMKSHMRRVNPRTIADLESEIRTYWKEMTPEICRRYIDGIQWRMPLVVAADGGNIIERNPQGKTRTQKTVEESDDDSDDSDDWF</sequence>
<dbReference type="Pfam" id="PF13358">
    <property type="entry name" value="DDE_3"/>
    <property type="match status" value="1"/>
</dbReference>
<gene>
    <name evidence="3" type="ORF">OESDEN_16419</name>
</gene>
<dbReference type="InterPro" id="IPR036397">
    <property type="entry name" value="RNaseH_sf"/>
</dbReference>
<dbReference type="GO" id="GO:0003676">
    <property type="term" value="F:nucleic acid binding"/>
    <property type="evidence" value="ECO:0007669"/>
    <property type="project" value="InterPro"/>
</dbReference>
<accession>A0A0B1SG15</accession>
<dbReference type="AlphaFoldDB" id="A0A0B1SG15"/>
<feature type="domain" description="Tc1-like transposase DDE" evidence="2">
    <location>
        <begin position="11"/>
        <end position="155"/>
    </location>
</feature>
<proteinExistence type="predicted"/>
<feature type="compositionally biased region" description="Acidic residues" evidence="1">
    <location>
        <begin position="213"/>
        <end position="225"/>
    </location>
</feature>
<name>A0A0B1SG15_OESDE</name>
<dbReference type="OrthoDB" id="106945at2759"/>
<dbReference type="EMBL" id="KN571353">
    <property type="protein sequence ID" value="KHJ83874.1"/>
    <property type="molecule type" value="Genomic_DNA"/>
</dbReference>
<evidence type="ECO:0000256" key="1">
    <source>
        <dbReference type="SAM" id="MobiDB-lite"/>
    </source>
</evidence>